<evidence type="ECO:0000313" key="4">
    <source>
        <dbReference type="Proteomes" id="UP000811609"/>
    </source>
</evidence>
<organism evidence="3 4">
    <name type="scientific">Carya illinoinensis</name>
    <name type="common">Pecan</name>
    <dbReference type="NCBI Taxonomy" id="32201"/>
    <lineage>
        <taxon>Eukaryota</taxon>
        <taxon>Viridiplantae</taxon>
        <taxon>Streptophyta</taxon>
        <taxon>Embryophyta</taxon>
        <taxon>Tracheophyta</taxon>
        <taxon>Spermatophyta</taxon>
        <taxon>Magnoliopsida</taxon>
        <taxon>eudicotyledons</taxon>
        <taxon>Gunneridae</taxon>
        <taxon>Pentapetalae</taxon>
        <taxon>rosids</taxon>
        <taxon>fabids</taxon>
        <taxon>Fagales</taxon>
        <taxon>Juglandaceae</taxon>
        <taxon>Carya</taxon>
    </lineage>
</organism>
<gene>
    <name evidence="3" type="ORF">CIPAW_16G008900</name>
</gene>
<evidence type="ECO:0000256" key="1">
    <source>
        <dbReference type="SAM" id="Coils"/>
    </source>
</evidence>
<reference evidence="3" key="1">
    <citation type="submission" date="2020-12" db="EMBL/GenBank/DDBJ databases">
        <title>WGS assembly of Carya illinoinensis cv. Pawnee.</title>
        <authorList>
            <person name="Platts A."/>
            <person name="Shu S."/>
            <person name="Wright S."/>
            <person name="Barry K."/>
            <person name="Edger P."/>
            <person name="Pires J.C."/>
            <person name="Schmutz J."/>
        </authorList>
    </citation>
    <scope>NUCLEOTIDE SEQUENCE</scope>
    <source>
        <tissue evidence="3">Leaf</tissue>
    </source>
</reference>
<dbReference type="Proteomes" id="UP000811609">
    <property type="component" value="Chromosome 16"/>
</dbReference>
<keyword evidence="1" id="KW-0175">Coiled coil</keyword>
<keyword evidence="4" id="KW-1185">Reference proteome</keyword>
<feature type="coiled-coil region" evidence="1">
    <location>
        <begin position="162"/>
        <end position="196"/>
    </location>
</feature>
<evidence type="ECO:0000256" key="2">
    <source>
        <dbReference type="SAM" id="Phobius"/>
    </source>
</evidence>
<keyword evidence="2" id="KW-0812">Transmembrane</keyword>
<sequence>MLNSYYYSQLVRNTSVAKSRAFSRASETGGLIGRPESLQTLDTSASGSHDSVCLIWCGGMWAMAVQHCREGYSFHSVSAASIQVKSSLFTFRFGVARNLETLRKVWDVRASGFRGERKSGFGLFGCQSKPSIEMCHYQPWEDAPHQGEDFPQRTGNGIEHMEARWETRMAMLEARIARVEARVEKLEATMLQMRRGMRVVCVMFLVAVVYSICK</sequence>
<keyword evidence="2" id="KW-1133">Transmembrane helix</keyword>
<name>A0A8T1N376_CARIL</name>
<dbReference type="EMBL" id="CM031824">
    <property type="protein sequence ID" value="KAG6624192.1"/>
    <property type="molecule type" value="Genomic_DNA"/>
</dbReference>
<keyword evidence="2" id="KW-0472">Membrane</keyword>
<feature type="transmembrane region" description="Helical" evidence="2">
    <location>
        <begin position="195"/>
        <end position="212"/>
    </location>
</feature>
<protein>
    <submittedName>
        <fullName evidence="3">Uncharacterized protein</fullName>
    </submittedName>
</protein>
<proteinExistence type="predicted"/>
<comment type="caution">
    <text evidence="3">The sequence shown here is derived from an EMBL/GenBank/DDBJ whole genome shotgun (WGS) entry which is preliminary data.</text>
</comment>
<accession>A0A8T1N376</accession>
<evidence type="ECO:0000313" key="3">
    <source>
        <dbReference type="EMBL" id="KAG6624192.1"/>
    </source>
</evidence>
<dbReference type="AlphaFoldDB" id="A0A8T1N376"/>